<evidence type="ECO:0000256" key="13">
    <source>
        <dbReference type="SAM" id="Coils"/>
    </source>
</evidence>
<comment type="subcellular location">
    <subcellularLocation>
        <location evidence="1">Cytoplasm</location>
        <location evidence="1">Myofibril</location>
    </subcellularLocation>
</comment>
<comment type="similarity">
    <text evidence="2 12">Belongs to the TRAFAC class myosin-kinesin ATPase superfamily. Myosin family.</text>
</comment>
<dbReference type="FunFam" id="1.20.5.370:FF:000010">
    <property type="entry name" value="Myosin heavy chain, isoform G"/>
    <property type="match status" value="1"/>
</dbReference>
<evidence type="ECO:0000256" key="2">
    <source>
        <dbReference type="ARBA" id="ARBA00008314"/>
    </source>
</evidence>
<evidence type="ECO:0000256" key="14">
    <source>
        <dbReference type="SAM" id="MobiDB-lite"/>
    </source>
</evidence>
<evidence type="ECO:0000256" key="5">
    <source>
        <dbReference type="ARBA" id="ARBA00022741"/>
    </source>
</evidence>
<evidence type="ECO:0000256" key="11">
    <source>
        <dbReference type="ARBA" id="ARBA00023203"/>
    </source>
</evidence>
<comment type="caution">
    <text evidence="17">The sequence shown here is derived from an EMBL/GenBank/DDBJ whole genome shotgun (WGS) entry which is preliminary data.</text>
</comment>
<evidence type="ECO:0000256" key="1">
    <source>
        <dbReference type="ARBA" id="ARBA00004657"/>
    </source>
</evidence>
<dbReference type="Gene3D" id="1.20.120.720">
    <property type="entry name" value="Myosin VI head, motor domain, U50 subdomain"/>
    <property type="match status" value="1"/>
</dbReference>
<proteinExistence type="inferred from homology"/>
<dbReference type="SMART" id="SM00242">
    <property type="entry name" value="MYSc"/>
    <property type="match status" value="1"/>
</dbReference>
<dbReference type="Gene3D" id="1.20.5.340">
    <property type="match status" value="6"/>
</dbReference>
<dbReference type="Gene3D" id="1.10.10.820">
    <property type="match status" value="1"/>
</dbReference>
<keyword evidence="11 12" id="KW-0009">Actin-binding</keyword>
<reference evidence="17" key="1">
    <citation type="journal article" date="2004" name="Nature">
        <title>Genome duplication in the teleost fish Tetraodon nigroviridis reveals the early vertebrate proto-karyotype.</title>
        <authorList>
            <person name="Jaillon O."/>
            <person name="Aury J.-M."/>
            <person name="Brunet F."/>
            <person name="Petit J.-L."/>
            <person name="Stange-Thomann N."/>
            <person name="Mauceli E."/>
            <person name="Bouneau L."/>
            <person name="Fischer C."/>
            <person name="Ozouf-Costaz C."/>
            <person name="Bernot A."/>
            <person name="Nicaud S."/>
            <person name="Jaffe D."/>
            <person name="Fisher S."/>
            <person name="Lutfalla G."/>
            <person name="Dossat C."/>
            <person name="Segurens B."/>
            <person name="Dasilva C."/>
            <person name="Salanoubat M."/>
            <person name="Levy M."/>
            <person name="Boudet N."/>
            <person name="Castellano S."/>
            <person name="Anthouard V."/>
            <person name="Jubin C."/>
            <person name="Castelli V."/>
            <person name="Katinka M."/>
            <person name="Vacherie B."/>
            <person name="Biemont C."/>
            <person name="Skalli Z."/>
            <person name="Cattolico L."/>
            <person name="Poulain J."/>
            <person name="De Berardinis V."/>
            <person name="Cruaud C."/>
            <person name="Duprat S."/>
            <person name="Brottier P."/>
            <person name="Coutanceau J.-P."/>
            <person name="Gouzy J."/>
            <person name="Parra G."/>
            <person name="Lardier G."/>
            <person name="Chapple C."/>
            <person name="McKernan K.J."/>
            <person name="McEwan P."/>
            <person name="Bosak S."/>
            <person name="Kellis M."/>
            <person name="Volff J.-N."/>
            <person name="Guigo R."/>
            <person name="Zody M.C."/>
            <person name="Mesirov J."/>
            <person name="Lindblad-Toh K."/>
            <person name="Birren B."/>
            <person name="Nusbaum C."/>
            <person name="Kahn D."/>
            <person name="Robinson-Rechavi M."/>
            <person name="Laudet V."/>
            <person name="Schachter V."/>
            <person name="Quetier F."/>
            <person name="Saurin W."/>
            <person name="Scarpelli C."/>
            <person name="Wincker P."/>
            <person name="Lander E.S."/>
            <person name="Weissenbach J."/>
            <person name="Roest Crollius H."/>
        </authorList>
    </citation>
    <scope>NUCLEOTIDE SEQUENCE [LARGE SCALE GENOMIC DNA]</scope>
</reference>
<evidence type="ECO:0000256" key="9">
    <source>
        <dbReference type="ARBA" id="ARBA00023175"/>
    </source>
</evidence>
<dbReference type="FunFam" id="1.20.5.370:FF:000008">
    <property type="entry name" value="Myosin heavy chain"/>
    <property type="match status" value="1"/>
</dbReference>
<keyword evidence="10" id="KW-0514">Muscle protein</keyword>
<dbReference type="Pfam" id="PF00063">
    <property type="entry name" value="Myosin_head"/>
    <property type="match status" value="2"/>
</dbReference>
<feature type="coiled-coil region" evidence="13">
    <location>
        <begin position="1497"/>
        <end position="1813"/>
    </location>
</feature>
<dbReference type="PROSITE" id="PS51844">
    <property type="entry name" value="SH3_LIKE"/>
    <property type="match status" value="1"/>
</dbReference>
<evidence type="ECO:0000259" key="15">
    <source>
        <dbReference type="PROSITE" id="PS51456"/>
    </source>
</evidence>
<feature type="coiled-coil region" evidence="13">
    <location>
        <begin position="1364"/>
        <end position="1454"/>
    </location>
</feature>
<evidence type="ECO:0000313" key="17">
    <source>
        <dbReference type="EMBL" id="CAF91457.1"/>
    </source>
</evidence>
<dbReference type="Gene3D" id="3.40.850.10">
    <property type="entry name" value="Kinesin motor domain"/>
    <property type="match status" value="1"/>
</dbReference>
<dbReference type="Pfam" id="PF01576">
    <property type="entry name" value="Myosin_tail_1"/>
    <property type="match status" value="1"/>
</dbReference>
<dbReference type="FunFam" id="1.20.5.340:FF:000002">
    <property type="entry name" value="Myosin heavy chain"/>
    <property type="match status" value="1"/>
</dbReference>
<feature type="non-terminal residue" evidence="17">
    <location>
        <position position="2163"/>
    </location>
</feature>
<feature type="coiled-coil region" evidence="13">
    <location>
        <begin position="1052"/>
        <end position="1320"/>
    </location>
</feature>
<keyword evidence="8 12" id="KW-0518">Myosin</keyword>
<dbReference type="FunFam" id="1.20.120.720:FF:000001">
    <property type="entry name" value="Myosin heavy chain, muscle"/>
    <property type="match status" value="1"/>
</dbReference>
<feature type="coiled-coil region" evidence="13">
    <location>
        <begin position="2092"/>
        <end position="2154"/>
    </location>
</feature>
<keyword evidence="9 12" id="KW-0505">Motor protein</keyword>
<feature type="domain" description="Myosin N-terminal SH3-like" evidence="16">
    <location>
        <begin position="33"/>
        <end position="82"/>
    </location>
</feature>
<evidence type="ECO:0000256" key="8">
    <source>
        <dbReference type="ARBA" id="ARBA00023123"/>
    </source>
</evidence>
<dbReference type="Gene3D" id="1.20.58.530">
    <property type="match status" value="1"/>
</dbReference>
<evidence type="ECO:0000256" key="10">
    <source>
        <dbReference type="ARBA" id="ARBA00023179"/>
    </source>
</evidence>
<dbReference type="FunFam" id="1.20.5.4820:FF:000001">
    <property type="entry name" value="Myosin heavy chain"/>
    <property type="match status" value="1"/>
</dbReference>
<dbReference type="InterPro" id="IPR008989">
    <property type="entry name" value="Myosin_S1_N"/>
</dbReference>
<evidence type="ECO:0000256" key="6">
    <source>
        <dbReference type="ARBA" id="ARBA00022840"/>
    </source>
</evidence>
<name>Q4T6M5_TETNG</name>
<keyword evidence="3" id="KW-0787">Thick filament</keyword>
<dbReference type="GO" id="GO:0005524">
    <property type="term" value="F:ATP binding"/>
    <property type="evidence" value="ECO:0007669"/>
    <property type="project" value="UniProtKB-UniRule"/>
</dbReference>
<keyword evidence="7 13" id="KW-0175">Coiled coil</keyword>
<feature type="domain" description="Myosin motor" evidence="15">
    <location>
        <begin position="86"/>
        <end position="902"/>
    </location>
</feature>
<accession>Q4T6M5</accession>
<dbReference type="Gene3D" id="1.20.5.370">
    <property type="match status" value="4"/>
</dbReference>
<dbReference type="KEGG" id="tng:GSTEN00006228G001"/>
<dbReference type="FunFam" id="1.20.58.530:FF:000001">
    <property type="entry name" value="Myosin heavy chain"/>
    <property type="match status" value="1"/>
</dbReference>
<dbReference type="EMBL" id="CAAE01008697">
    <property type="protein sequence ID" value="CAF91457.1"/>
    <property type="molecule type" value="Genomic_DNA"/>
</dbReference>
<dbReference type="SUPFAM" id="SSF90257">
    <property type="entry name" value="Myosin rod fragments"/>
    <property type="match status" value="4"/>
</dbReference>
<sequence length="2163" mass="245991">MSSDAEMAQYGPAAVYLRKPEKERLEAQNRPFDARTAVFVPDAKELYVKGVVQSREGGQVNVKTQTDETVKVKEEDCLPMNPPKYDKIEDMAMMTHLNEPSVLFNLKERYAAWMIYVSWRCFCVSVRLGLMSRSNPQTYSGLFCVTVNPYKWLPVYDPQVVAAYRGKKRMEAPPHIFSVSDNAYQNMLTDRENQSVLITGESGAGKTVNTKRVIQYFATIAVSSGDKKEHCGKMQGTLEDQIISANPLLEAFGNAKTVRNDNSSRFGKFIRIHFGTTGKLSSADIETYLLEKSRVTFQLSEERSYHIFYQIMSGQKPELIEMLLITTNPYDFPMISQGQISVASIDDKEELLATDTATDILGFTVEEKVSIYKLTGAVMHYGNMKFKQKQREEQAEPDGTEVADKVAFLMGLNSADLLKGLCYPRVKVGNEYVTKGQTVPQVTNAVGALSKSVYEKMFLWMVIRINEMLDTKQPRQFFIGVLDIAGFEIFDVSSAPEARLCSSALTQTFCSQFNSMEQLCINFTNEKLQQFFNHHMFVLEQEEYKKEGIDWEFIDFGMDLAACIELIEKPMGIFSILEEECMFPKATDASFKNKLYDQHLGKTSAFQKPKVVKGKPEAHFSLVHYAGMVDYNISGWLEKNKDPLNESVVQLYQKSSVKLLAVLYASFSGAEADSGGDAGSSKGWGAKGVYLVTTGSEPGLLTPDVLQENLGKLMTNLRSTHPHFVRCLIPNESKTPGETCQQRGLCWLTLTLTLTLTSPQGSWTITWSFTSYAATACWRESASAGRASPAGSFMLTSSKGHDFARFGSLGSFCPFLVLLLDQRKQRCVCVHASSPDQVSWSLLNRYRILNASAIPEGQFIDGKKASEKLLGSIDVDHTQYRFGSTKVFFKAGLLGALEELRDEKLASLVTQTQALCRGYITRKEFSKRIAQRDCVWILQYNLRSFMSVKHWPWMKLFFKIKPLLKSAKTEKEMATMKEDFVKCKDDLAKSEAKRKDLEEKIVSLLQEKNNLLLQVQSVSEPAQQPGSSQPFSPPTGPLLQDSENLCDAEERCEGLIKSKIQLEAKLQEVSERLEDEEEVSAELTAKKRKLEDECSELKKDIDDLEITLAKVEKEKHATENKVKNLVEELSSQDENIGKLTKEKRALQESHQQVLDDLQAEEDKVNSLTKAKSKLEQQVDDLEGSLEQEKKIRMDLERAKRKLEGDLKISQESVMDLENDKQQSEEKLKKKEFENNELLSKIADEQATNNQLQKKMKELHVAAPKSQMLAFTPDVAVARIEELEEEVEAERAVRAKVEKQRSDLSREIEEISERLEEAGGATAAQIEMNKKREAEFLKLRRELEESTLHHEATTAALRKKHADGMAELGEQMDNLQRIKQKLEKEKSELKMEVDDLSVNMENVAKAKVNLEKMCRSLEDQLMELKTKNDEHLRQLTDLTNQRARFQAENAEFSRQMEERESLVSHLTRGKQGFTTQIDELKRLIDEESKAKNALAHSLQSARHDCDLLREQFEEEQEAKGELQRSLSKANSEVALWRNKYETDAIQRTEELEEAKRKLAQRLQEAEEQIEAVNSKCASLEKTKQRLQSEMEDLMVDVDKSSGVAASLDKRQRNFDKVLAEWKQKYKESQAELESSQKESRGLNTELFRLKNSFEEALDHLETMKRENKNLQQEISDLTEQLGESGKMIHELEKFRKQAETEKYDMQASLEEAEASLEQEESKILRVQMEFNQVKAEMDRKLAEKDEEMDQMKRNHQRVMESIQATLDAEVRSRNDALRVKKKMEGDLNEMEIQLSHANRQAAEAQKQLRSIQGQLKVRWRSICGNSLSGVEPQSSQDAQIHLDDSTRGQEDMKEQAAMMERRAGLLQAEVEELRVALEQTERSRKLAEQELVDTGERAGLLHSQNTSLLNTKKKLESDVTQLHSEIEEAVQEARNAEEKAKKAITEAAMMAEELRKEQDTSAHLERMKKNLEATVKDLQHRLDEAENLAMRGGKKQLQKLEARVGSGPKPQTSSEASKRSDLLWLAQVRGLENELEAEQKRSSEAIKGVRKYERKVKELTYQVSSASWPSEILKLEPAAADASCQSEEDQKTNGRLQDLVDKLQNKMKAYKRQAEEAEEQFNVHLSRFRKAQHDLEEAEERAEVAESLATKMRAKSRDAGCKVA</sequence>
<dbReference type="PANTHER" id="PTHR45615">
    <property type="entry name" value="MYOSIN HEAVY CHAIN, NON-MUSCLE"/>
    <property type="match status" value="1"/>
</dbReference>
<reference evidence="17" key="2">
    <citation type="submission" date="2004-02" db="EMBL/GenBank/DDBJ databases">
        <authorList>
            <consortium name="Genoscope"/>
            <consortium name="Whitehead Institute Centre for Genome Research"/>
        </authorList>
    </citation>
    <scope>NUCLEOTIDE SEQUENCE</scope>
</reference>
<evidence type="ECO:0000256" key="4">
    <source>
        <dbReference type="ARBA" id="ARBA00022490"/>
    </source>
</evidence>
<protein>
    <submittedName>
        <fullName evidence="17">(spotted green pufferfish) hypothetical protein</fullName>
    </submittedName>
</protein>
<dbReference type="InterPro" id="IPR004009">
    <property type="entry name" value="SH3_Myosin"/>
</dbReference>
<dbReference type="Gene3D" id="1.20.5.4820">
    <property type="match status" value="1"/>
</dbReference>
<dbReference type="OrthoDB" id="312459at2759"/>
<dbReference type="PROSITE" id="PS50096">
    <property type="entry name" value="IQ"/>
    <property type="match status" value="1"/>
</dbReference>
<evidence type="ECO:0000256" key="3">
    <source>
        <dbReference type="ARBA" id="ARBA00022433"/>
    </source>
</evidence>
<dbReference type="FunFam" id="1.20.5.370:FF:000007">
    <property type="entry name" value="Myosin heavy chain"/>
    <property type="match status" value="1"/>
</dbReference>
<keyword evidence="4" id="KW-0963">Cytoplasm</keyword>
<dbReference type="Pfam" id="PF02736">
    <property type="entry name" value="Myosin_N"/>
    <property type="match status" value="1"/>
</dbReference>
<dbReference type="FunFam" id="1.20.5.370:FF:000001">
    <property type="entry name" value="Myosin heavy chain"/>
    <property type="match status" value="1"/>
</dbReference>
<organism evidence="17">
    <name type="scientific">Tetraodon nigroviridis</name>
    <name type="common">Spotted green pufferfish</name>
    <name type="synonym">Chelonodon nigroviridis</name>
    <dbReference type="NCBI Taxonomy" id="99883"/>
    <lineage>
        <taxon>Eukaryota</taxon>
        <taxon>Metazoa</taxon>
        <taxon>Chordata</taxon>
        <taxon>Craniata</taxon>
        <taxon>Vertebrata</taxon>
        <taxon>Euteleostomi</taxon>
        <taxon>Actinopterygii</taxon>
        <taxon>Neopterygii</taxon>
        <taxon>Teleostei</taxon>
        <taxon>Neoteleostei</taxon>
        <taxon>Acanthomorphata</taxon>
        <taxon>Eupercaria</taxon>
        <taxon>Tetraodontiformes</taxon>
        <taxon>Tetradontoidea</taxon>
        <taxon>Tetraodontidae</taxon>
        <taxon>Tetraodon</taxon>
    </lineage>
</organism>
<dbReference type="InterPro" id="IPR014751">
    <property type="entry name" value="XRCC4-like_C"/>
</dbReference>
<dbReference type="CDD" id="cd01377">
    <property type="entry name" value="MYSc_class_II"/>
    <property type="match status" value="1"/>
</dbReference>
<dbReference type="FunFam" id="1.20.5.340:FF:000013">
    <property type="entry name" value="Myosin heavy chain"/>
    <property type="match status" value="1"/>
</dbReference>
<dbReference type="PROSITE" id="PS51456">
    <property type="entry name" value="MYOSIN_MOTOR"/>
    <property type="match status" value="1"/>
</dbReference>
<dbReference type="PANTHER" id="PTHR45615:SF44">
    <property type="entry name" value="MYOSIN HEAVY CHAIN 4-RELATED"/>
    <property type="match status" value="1"/>
</dbReference>
<dbReference type="FunFam" id="2.30.30.360:FF:000001">
    <property type="entry name" value="Myosin heavy chain"/>
    <property type="match status" value="1"/>
</dbReference>
<dbReference type="GO" id="GO:0030016">
    <property type="term" value="C:myofibril"/>
    <property type="evidence" value="ECO:0007669"/>
    <property type="project" value="UniProtKB-SubCell"/>
</dbReference>
<feature type="coiled-coil region" evidence="13">
    <location>
        <begin position="980"/>
        <end position="1014"/>
    </location>
</feature>
<dbReference type="InterPro" id="IPR001609">
    <property type="entry name" value="Myosin_head_motor_dom-like"/>
</dbReference>
<dbReference type="Gene3D" id="2.30.30.360">
    <property type="entry name" value="Myosin S1 fragment, N-terminal"/>
    <property type="match status" value="1"/>
</dbReference>
<keyword evidence="6 12" id="KW-0067">ATP-binding</keyword>
<feature type="region of interest" description="Disordered" evidence="14">
    <location>
        <begin position="1018"/>
        <end position="1040"/>
    </location>
</feature>
<evidence type="ECO:0000259" key="16">
    <source>
        <dbReference type="PROSITE" id="PS51844"/>
    </source>
</evidence>
<feature type="compositionally biased region" description="Low complexity" evidence="14">
    <location>
        <begin position="1021"/>
        <end position="1030"/>
    </location>
</feature>
<dbReference type="PRINTS" id="PR00193">
    <property type="entry name" value="MYOSINHEAVY"/>
</dbReference>
<dbReference type="GO" id="GO:0000146">
    <property type="term" value="F:microfilament motor activity"/>
    <property type="evidence" value="ECO:0007669"/>
    <property type="project" value="TreeGrafter"/>
</dbReference>
<dbReference type="InterPro" id="IPR027417">
    <property type="entry name" value="P-loop_NTPase"/>
</dbReference>
<comment type="caution">
    <text evidence="12">Lacks conserved residue(s) required for the propagation of feature annotation.</text>
</comment>
<keyword evidence="5 12" id="KW-0547">Nucleotide-binding</keyword>
<dbReference type="GO" id="GO:0016460">
    <property type="term" value="C:myosin II complex"/>
    <property type="evidence" value="ECO:0007669"/>
    <property type="project" value="TreeGrafter"/>
</dbReference>
<dbReference type="FunFam" id="1.10.10.820:FF:000001">
    <property type="entry name" value="Myosin heavy chain"/>
    <property type="match status" value="1"/>
</dbReference>
<gene>
    <name evidence="17" type="ORF">GSTENG00006228001</name>
</gene>
<dbReference type="FunFam" id="1.20.5.340:FF:000003">
    <property type="entry name" value="Myosin heavy chain"/>
    <property type="match status" value="1"/>
</dbReference>
<feature type="binding site" evidence="12">
    <location>
        <begin position="200"/>
        <end position="207"/>
    </location>
    <ligand>
        <name>ATP</name>
        <dbReference type="ChEBI" id="CHEBI:30616"/>
    </ligand>
</feature>
<evidence type="ECO:0000256" key="12">
    <source>
        <dbReference type="PROSITE-ProRule" id="PRU00782"/>
    </source>
</evidence>
<dbReference type="SUPFAM" id="SSF52540">
    <property type="entry name" value="P-loop containing nucleoside triphosphate hydrolases"/>
    <property type="match status" value="1"/>
</dbReference>
<dbReference type="GO" id="GO:0032982">
    <property type="term" value="C:myosin filament"/>
    <property type="evidence" value="ECO:0007669"/>
    <property type="project" value="UniProtKB-KW"/>
</dbReference>
<dbReference type="GO" id="GO:0051015">
    <property type="term" value="F:actin filament binding"/>
    <property type="evidence" value="ECO:0007669"/>
    <property type="project" value="InterPro"/>
</dbReference>
<dbReference type="FunFam" id="3.40.850.10:FF:000024">
    <property type="entry name" value="Myosin heavy chain, isoform J"/>
    <property type="match status" value="1"/>
</dbReference>
<feature type="coiled-coil region" evidence="13">
    <location>
        <begin position="1848"/>
        <end position="1987"/>
    </location>
</feature>
<dbReference type="InterPro" id="IPR002928">
    <property type="entry name" value="Myosin_tail"/>
</dbReference>
<evidence type="ECO:0000256" key="7">
    <source>
        <dbReference type="ARBA" id="ARBA00023054"/>
    </source>
</evidence>
<dbReference type="InterPro" id="IPR036961">
    <property type="entry name" value="Kinesin_motor_dom_sf"/>
</dbReference>